<protein>
    <recommendedName>
        <fullName evidence="3">17 kDa surface antigen</fullName>
    </recommendedName>
</protein>
<evidence type="ECO:0000256" key="2">
    <source>
        <dbReference type="ARBA" id="ARBA00008681"/>
    </source>
</evidence>
<keyword evidence="7" id="KW-1185">Reference proteome</keyword>
<gene>
    <name evidence="6" type="ORF">CP97_07460</name>
</gene>
<evidence type="ECO:0000259" key="5">
    <source>
        <dbReference type="Pfam" id="PF05433"/>
    </source>
</evidence>
<organism evidence="6 7">
    <name type="scientific">Aurantiacibacter atlanticus</name>
    <dbReference type="NCBI Taxonomy" id="1648404"/>
    <lineage>
        <taxon>Bacteria</taxon>
        <taxon>Pseudomonadati</taxon>
        <taxon>Pseudomonadota</taxon>
        <taxon>Alphaproteobacteria</taxon>
        <taxon>Sphingomonadales</taxon>
        <taxon>Erythrobacteraceae</taxon>
        <taxon>Aurantiacibacter</taxon>
    </lineage>
</organism>
<dbReference type="GO" id="GO:0009279">
    <property type="term" value="C:cell outer membrane"/>
    <property type="evidence" value="ECO:0007669"/>
    <property type="project" value="UniProtKB-SubCell"/>
</dbReference>
<dbReference type="Proteomes" id="UP000059113">
    <property type="component" value="Chromosome"/>
</dbReference>
<name>A0A0H4VGF0_9SPHN</name>
<feature type="domain" description="Glycine zipper 2TM" evidence="5">
    <location>
        <begin position="2"/>
        <end position="30"/>
    </location>
</feature>
<proteinExistence type="inferred from homology"/>
<reference evidence="7" key="2">
    <citation type="submission" date="2015-04" db="EMBL/GenBank/DDBJ databases">
        <title>The complete genome sequence of Erythrobacter sp. s21-N3.</title>
        <authorList>
            <person name="Zhuang L."/>
            <person name="Liu Y."/>
            <person name="Shao Z."/>
        </authorList>
    </citation>
    <scope>NUCLEOTIDE SEQUENCE [LARGE SCALE GENOMIC DNA]</scope>
    <source>
        <strain evidence="7">s21-N3</strain>
    </source>
</reference>
<dbReference type="InterPro" id="IPR008816">
    <property type="entry name" value="Gly_zipper_2TM_dom"/>
</dbReference>
<keyword evidence="4" id="KW-0449">Lipoprotein</keyword>
<evidence type="ECO:0000313" key="6">
    <source>
        <dbReference type="EMBL" id="AKQ41901.2"/>
    </source>
</evidence>
<evidence type="ECO:0000256" key="1">
    <source>
        <dbReference type="ARBA" id="ARBA00004459"/>
    </source>
</evidence>
<accession>A0A0H4VGF0</accession>
<comment type="similarity">
    <text evidence="2">Belongs to the rickettsiale 17 kDa surface antigen family.</text>
</comment>
<evidence type="ECO:0000313" key="7">
    <source>
        <dbReference type="Proteomes" id="UP000059113"/>
    </source>
</evidence>
<evidence type="ECO:0000256" key="3">
    <source>
        <dbReference type="ARBA" id="ARBA00015281"/>
    </source>
</evidence>
<comment type="subcellular location">
    <subcellularLocation>
        <location evidence="1">Cell outer membrane</location>
        <topology evidence="1">Lipid-anchor</topology>
    </subcellularLocation>
</comment>
<dbReference type="Pfam" id="PF05433">
    <property type="entry name" value="Rick_17kDa_Anti"/>
    <property type="match status" value="1"/>
</dbReference>
<evidence type="ECO:0000256" key="4">
    <source>
        <dbReference type="ARBA" id="ARBA00023288"/>
    </source>
</evidence>
<dbReference type="EMBL" id="CP011310">
    <property type="protein sequence ID" value="AKQ41901.2"/>
    <property type="molecule type" value="Genomic_DNA"/>
</dbReference>
<dbReference type="AlphaFoldDB" id="A0A0H4VGF0"/>
<dbReference type="STRING" id="1648404.CP97_07460"/>
<reference evidence="6 7" key="1">
    <citation type="journal article" date="2015" name="Int. J. Syst. Evol. Microbiol.">
        <title>Erythrobacter atlanticus sp. nov., a bacterium from ocean sediment able to degrade polycyclic aromatic hydrocarbons.</title>
        <authorList>
            <person name="Zhuang L."/>
            <person name="Liu Y."/>
            <person name="Wang L."/>
            <person name="Wang W."/>
            <person name="Shao Z."/>
        </authorList>
    </citation>
    <scope>NUCLEOTIDE SEQUENCE [LARGE SCALE GENOMIC DNA]</scope>
    <source>
        <strain evidence="7">s21-N3</strain>
    </source>
</reference>
<sequence>MIGREVDSRGDRTVGTVLGAALGGLLGREVDRGNARCR</sequence>
<dbReference type="KEGG" id="ery:CP97_07460"/>